<dbReference type="RefSeq" id="WP_114688511.1">
    <property type="nucleotide sequence ID" value="NZ_QQNB01000003.1"/>
</dbReference>
<comment type="caution">
    <text evidence="11">The sequence shown here is derived from an EMBL/GenBank/DDBJ whole genome shotgun (WGS) entry which is preliminary data.</text>
</comment>
<dbReference type="SMART" id="SM00986">
    <property type="entry name" value="UDG"/>
    <property type="match status" value="1"/>
</dbReference>
<feature type="domain" description="Uracil-DNA glycosylase-like" evidence="10">
    <location>
        <begin position="299"/>
        <end position="460"/>
    </location>
</feature>
<dbReference type="PANTHER" id="PTHR33693">
    <property type="entry name" value="TYPE-5 URACIL-DNA GLYCOSYLASE"/>
    <property type="match status" value="1"/>
</dbReference>
<evidence type="ECO:0000256" key="7">
    <source>
        <dbReference type="ARBA" id="ARBA00023004"/>
    </source>
</evidence>
<dbReference type="GO" id="GO:0006281">
    <property type="term" value="P:DNA repair"/>
    <property type="evidence" value="ECO:0007669"/>
    <property type="project" value="UniProtKB-KW"/>
</dbReference>
<dbReference type="EMBL" id="QQNB01000003">
    <property type="protein sequence ID" value="RDE04774.1"/>
    <property type="molecule type" value="Genomic_DNA"/>
</dbReference>
<name>A0A369VQW6_9SPHN</name>
<proteinExistence type="inferred from homology"/>
<dbReference type="InterPro" id="IPR005273">
    <property type="entry name" value="Ura-DNA_glyco_family4"/>
</dbReference>
<evidence type="ECO:0000256" key="2">
    <source>
        <dbReference type="ARBA" id="ARBA00019403"/>
    </source>
</evidence>
<dbReference type="CDD" id="cd10030">
    <property type="entry name" value="UDG-F4_TTUDGA_SPO1dp_like"/>
    <property type="match status" value="1"/>
</dbReference>
<dbReference type="InterPro" id="IPR005122">
    <property type="entry name" value="Uracil-DNA_glycosylase-like"/>
</dbReference>
<evidence type="ECO:0000313" key="12">
    <source>
        <dbReference type="Proteomes" id="UP000253918"/>
    </source>
</evidence>
<dbReference type="GO" id="GO:0046872">
    <property type="term" value="F:metal ion binding"/>
    <property type="evidence" value="ECO:0007669"/>
    <property type="project" value="UniProtKB-KW"/>
</dbReference>
<evidence type="ECO:0000313" key="11">
    <source>
        <dbReference type="EMBL" id="RDE04774.1"/>
    </source>
</evidence>
<keyword evidence="5" id="KW-0227">DNA damage</keyword>
<keyword evidence="7" id="KW-0408">Iron</keyword>
<dbReference type="GO" id="GO:0051539">
    <property type="term" value="F:4 iron, 4 sulfur cluster binding"/>
    <property type="evidence" value="ECO:0007669"/>
    <property type="project" value="UniProtKB-KW"/>
</dbReference>
<evidence type="ECO:0000256" key="3">
    <source>
        <dbReference type="ARBA" id="ARBA00022485"/>
    </source>
</evidence>
<evidence type="ECO:0000256" key="5">
    <source>
        <dbReference type="ARBA" id="ARBA00022763"/>
    </source>
</evidence>
<dbReference type="PANTHER" id="PTHR33693:SF9">
    <property type="entry name" value="TYPE-4 URACIL-DNA GLYCOSYLASE"/>
    <property type="match status" value="1"/>
</dbReference>
<evidence type="ECO:0000256" key="9">
    <source>
        <dbReference type="ARBA" id="ARBA00023204"/>
    </source>
</evidence>
<organism evidence="11 12">
    <name type="scientific">Sphingomonas aracearum</name>
    <dbReference type="NCBI Taxonomy" id="2283317"/>
    <lineage>
        <taxon>Bacteria</taxon>
        <taxon>Pseudomonadati</taxon>
        <taxon>Pseudomonadota</taxon>
        <taxon>Alphaproteobacteria</taxon>
        <taxon>Sphingomonadales</taxon>
        <taxon>Sphingomonadaceae</taxon>
        <taxon>Sphingomonas</taxon>
    </lineage>
</organism>
<evidence type="ECO:0000256" key="1">
    <source>
        <dbReference type="ARBA" id="ARBA00006521"/>
    </source>
</evidence>
<accession>A0A369VQW6</accession>
<keyword evidence="3" id="KW-0004">4Fe-4S</keyword>
<keyword evidence="12" id="KW-1185">Reference proteome</keyword>
<dbReference type="InterPro" id="IPR023875">
    <property type="entry name" value="DNA_repair_put"/>
</dbReference>
<keyword evidence="9" id="KW-0234">DNA repair</keyword>
<evidence type="ECO:0000256" key="6">
    <source>
        <dbReference type="ARBA" id="ARBA00022801"/>
    </source>
</evidence>
<dbReference type="InterPro" id="IPR025404">
    <property type="entry name" value="DUF4130"/>
</dbReference>
<comment type="similarity">
    <text evidence="1">Belongs to the uracil-DNA glycosylase (UDG) superfamily. Type 4 (UDGa) family.</text>
</comment>
<dbReference type="Pfam" id="PF03167">
    <property type="entry name" value="UDG"/>
    <property type="match status" value="1"/>
</dbReference>
<dbReference type="SMART" id="SM00987">
    <property type="entry name" value="UreE_C"/>
    <property type="match status" value="1"/>
</dbReference>
<protein>
    <recommendedName>
        <fullName evidence="2">Type-4 uracil-DNA glycosylase</fullName>
    </recommendedName>
</protein>
<evidence type="ECO:0000259" key="10">
    <source>
        <dbReference type="SMART" id="SM00986"/>
    </source>
</evidence>
<dbReference type="Gene3D" id="3.40.470.10">
    <property type="entry name" value="Uracil-DNA glycosylase-like domain"/>
    <property type="match status" value="1"/>
</dbReference>
<dbReference type="InterPro" id="IPR051536">
    <property type="entry name" value="UDG_Type-4/5"/>
</dbReference>
<dbReference type="OrthoDB" id="5290748at2"/>
<evidence type="ECO:0000256" key="8">
    <source>
        <dbReference type="ARBA" id="ARBA00023014"/>
    </source>
</evidence>
<dbReference type="NCBIfam" id="TIGR03915">
    <property type="entry name" value="SAM_7_link_chp"/>
    <property type="match status" value="1"/>
</dbReference>
<dbReference type="NCBIfam" id="TIGR03914">
    <property type="entry name" value="UDG_fam_dom"/>
    <property type="match status" value="1"/>
</dbReference>
<evidence type="ECO:0000256" key="4">
    <source>
        <dbReference type="ARBA" id="ARBA00022723"/>
    </source>
</evidence>
<dbReference type="Proteomes" id="UP000253918">
    <property type="component" value="Unassembled WGS sequence"/>
</dbReference>
<keyword evidence="4" id="KW-0479">Metal-binding</keyword>
<sequence length="467" mass="51423">MRVVTLASADDFDGWRDAARALAAASVPPDDVVWQVGEAATDLFGGAPTPVPEAGATAFSVSRLFLDTARNVALHSAPERWALLYTALSRLRTAPRLMEDGADPLVRRLEGLAKAVRRDIHKMRAFVRFRQLVDPDGAERYVAWFEPEHHIVRANATFFVNRFAGMRWSILTPEVTIHWTGERLEEGPGATRAEAPEGDPVEEVWKTYYASIFNPARLKVGAMVKEMPRKYWKNMPETALVPALIAGAQARESGMIEQARTNLGSGIGGNIETAWAALRDEAAGCTRCPLYKDATQTVFGEGPVDARLMFVGEQPGDQEDLAGKPFVGPAGQVFDRALGEAGVDRSTVYVTNAVKHFKFEQRGKRRIHSKPGAGEIEACRWWIEQEQMLIRPKMTVALGATAARALLGRTVTISRERGRAFELPGDGGMGWITVHPSFLLRLPDEAAKREEYARFVEDLRAAAAAMD</sequence>
<gene>
    <name evidence="11" type="ORF">DVW87_14430</name>
</gene>
<dbReference type="GO" id="GO:0097506">
    <property type="term" value="F:deaminated base DNA N-glycosylase activity"/>
    <property type="evidence" value="ECO:0007669"/>
    <property type="project" value="UniProtKB-ARBA"/>
</dbReference>
<dbReference type="Pfam" id="PF13566">
    <property type="entry name" value="DUF4130"/>
    <property type="match status" value="1"/>
</dbReference>
<keyword evidence="6" id="KW-0378">Hydrolase</keyword>
<keyword evidence="8" id="KW-0411">Iron-sulfur</keyword>
<dbReference type="AlphaFoldDB" id="A0A369VQW6"/>
<dbReference type="NCBIfam" id="TIGR00758">
    <property type="entry name" value="UDG_fam4"/>
    <property type="match status" value="1"/>
</dbReference>
<dbReference type="InterPro" id="IPR036895">
    <property type="entry name" value="Uracil-DNA_glycosylase-like_sf"/>
</dbReference>
<dbReference type="SUPFAM" id="SSF52141">
    <property type="entry name" value="Uracil-DNA glycosylase-like"/>
    <property type="match status" value="1"/>
</dbReference>
<reference evidence="11 12" key="1">
    <citation type="submission" date="2018-07" db="EMBL/GenBank/DDBJ databases">
        <title>a novel species of Sphingomonas isolated from the rhizosphere soil of Araceae plant.</title>
        <authorList>
            <person name="Zhiyong W."/>
            <person name="Qinglan Z."/>
            <person name="Zhiwei F."/>
            <person name="Ding X."/>
            <person name="Gejiao W."/>
            <person name="Shixue Z."/>
        </authorList>
    </citation>
    <scope>NUCLEOTIDE SEQUENCE [LARGE SCALE GENOMIC DNA]</scope>
    <source>
        <strain evidence="11 12">WZY 27</strain>
    </source>
</reference>